<evidence type="ECO:0000256" key="3">
    <source>
        <dbReference type="ARBA" id="ARBA00023027"/>
    </source>
</evidence>
<organism evidence="5 6">
    <name type="scientific">Entamoeba histolytica</name>
    <dbReference type="NCBI Taxonomy" id="5759"/>
    <lineage>
        <taxon>Eukaryota</taxon>
        <taxon>Amoebozoa</taxon>
        <taxon>Evosea</taxon>
        <taxon>Archamoebae</taxon>
        <taxon>Mastigamoebida</taxon>
        <taxon>Entamoebidae</taxon>
        <taxon>Entamoeba</taxon>
    </lineage>
</organism>
<sequence length="336" mass="37397">MSITGEEFAKVTSKVLGESKEYKGEKCIGYDFDNGVDFNKVMEKMKYTGFQALNLGLCIEQVNEMRKNHAKIFLGMSSNIVSSGLREVIHYLVKNKFVDAIVVTAGGIEEDFIKTMHPTLLGDFYFKGKELYPNGYNRIGNLILPNSNYCEFEDWMDPLLLECLKEQNEHGVHWTPSKLVHKMGESINNESSIYYWAAKNNIPVFSPAITDGSIGDMIFFFSYKNEGLVLDLVQDVIKIDEMAFNAEKVGCLLVGAGIAKHHILNAMKRRGGCDYCAMLSTSIECDASDAGSEIAADRTKGFFKPECNPAKVIGDATILLPLIVASTFAQKEEPTK</sequence>
<dbReference type="EMBL" id="BDEQ01000001">
    <property type="protein sequence ID" value="GAT95546.1"/>
    <property type="molecule type" value="Genomic_DNA"/>
</dbReference>
<dbReference type="PANTHER" id="PTHR11703">
    <property type="entry name" value="DEOXYHYPUSINE SYNTHASE"/>
    <property type="match status" value="1"/>
</dbReference>
<dbReference type="InterPro" id="IPR002773">
    <property type="entry name" value="Deoxyhypusine_synthase"/>
</dbReference>
<evidence type="ECO:0000256" key="1">
    <source>
        <dbReference type="ARBA" id="ARBA00009892"/>
    </source>
</evidence>
<dbReference type="VEuPathDB" id="AmoebaDB:EHI_006030"/>
<dbReference type="VEuPathDB" id="AmoebaDB:EHI7A_017780"/>
<protein>
    <submittedName>
        <fullName evidence="5">Deoxyhypusine synthase putative</fullName>
    </submittedName>
    <submittedName>
        <fullName evidence="4">Deoxyhypusine synthase, putative</fullName>
    </submittedName>
</protein>
<dbReference type="GO" id="GO:0034038">
    <property type="term" value="F:deoxyhypusine synthase activity"/>
    <property type="evidence" value="ECO:0007669"/>
    <property type="project" value="TreeGrafter"/>
</dbReference>
<dbReference type="HOGENOM" id="CLU_039781_0_0_1"/>
<proteinExistence type="evidence at transcript level"/>
<dbReference type="PANTHER" id="PTHR11703:SF0">
    <property type="entry name" value="DEOXYHYPUSINE SYNTHASE"/>
    <property type="match status" value="1"/>
</dbReference>
<dbReference type="InterPro" id="IPR036982">
    <property type="entry name" value="Deoxyhypusine_synthase_sf"/>
</dbReference>
<accession>A0A5K1TXH6</accession>
<dbReference type="Gene3D" id="3.40.910.10">
    <property type="entry name" value="Deoxyhypusine synthase"/>
    <property type="match status" value="1"/>
</dbReference>
<evidence type="ECO:0000313" key="5">
    <source>
        <dbReference type="EMBL" id="GAT95546.1"/>
    </source>
</evidence>
<gene>
    <name evidence="5" type="ORF">CL6EHI_006030</name>
</gene>
<dbReference type="AlphaFoldDB" id="A0A5K1TXH6"/>
<dbReference type="FunFam" id="3.40.910.10:FF:000004">
    <property type="entry name" value="Probable deoxyhypusine synthase"/>
    <property type="match status" value="1"/>
</dbReference>
<comment type="similarity">
    <text evidence="1">Belongs to the deoxyhypusine synthase family.</text>
</comment>
<dbReference type="GO" id="GO:0005737">
    <property type="term" value="C:cytoplasm"/>
    <property type="evidence" value="ECO:0007669"/>
    <property type="project" value="TreeGrafter"/>
</dbReference>
<accession>A0A060N5T8</accession>
<dbReference type="InterPro" id="IPR029035">
    <property type="entry name" value="DHS-like_NAD/FAD-binding_dom"/>
</dbReference>
<dbReference type="OMA" id="VSWGKIA"/>
<keyword evidence="3" id="KW-0520">NAD</keyword>
<reference evidence="5 6" key="2">
    <citation type="submission" date="2016-05" db="EMBL/GenBank/DDBJ databases">
        <title>First whole genome sequencing of Entamoeba histolytica HM1:IMSS-clone-6.</title>
        <authorList>
            <person name="Mukherjee Avik.K."/>
            <person name="Izumyama S."/>
            <person name="Nakada-Tsukui K."/>
            <person name="Nozaki T."/>
        </authorList>
    </citation>
    <scope>NUCLEOTIDE SEQUENCE [LARGE SCALE GENOMIC DNA]</scope>
    <source>
        <strain evidence="5 6">HM1:IMSS clone 6</strain>
    </source>
</reference>
<dbReference type="VEuPathDB" id="AmoebaDB:EHI8A_109000"/>
<dbReference type="Proteomes" id="UP000078387">
    <property type="component" value="Unassembled WGS sequence"/>
</dbReference>
<dbReference type="SUPFAM" id="SSF52467">
    <property type="entry name" value="DHS-like NAD/FAD-binding domain"/>
    <property type="match status" value="1"/>
</dbReference>
<reference evidence="4" key="1">
    <citation type="submission" date="2012-06" db="EMBL/GenBank/DDBJ databases">
        <title>Short 5' UTR of Entamoeba genes.</title>
        <authorList>
            <person name="Hiranuka K."/>
            <person name="Kumagai M."/>
            <person name="Wakaguri H."/>
            <person name="Suzuki Y."/>
            <person name="Sugano S."/>
            <person name="Watanabe J."/>
            <person name="Makioka A."/>
        </authorList>
    </citation>
    <scope>NUCLEOTIDE SEQUENCE</scope>
    <source>
        <strain evidence="4">HM-1:IMSS</strain>
    </source>
</reference>
<dbReference type="EMBL" id="AK419168">
    <property type="protein sequence ID" value="BAN37872.1"/>
    <property type="molecule type" value="mRNA"/>
</dbReference>
<name>A0A5K1TXH6_ENTHI</name>
<dbReference type="VEuPathDB" id="AmoebaDB:KM1_042990"/>
<dbReference type="VEuPathDB" id="AmoebaDB:EHI5A_034660"/>
<keyword evidence="2" id="KW-0808">Transferase</keyword>
<evidence type="ECO:0000313" key="4">
    <source>
        <dbReference type="EMBL" id="BAN37872.1"/>
    </source>
</evidence>
<evidence type="ECO:0000313" key="6">
    <source>
        <dbReference type="Proteomes" id="UP000078387"/>
    </source>
</evidence>
<evidence type="ECO:0000256" key="2">
    <source>
        <dbReference type="ARBA" id="ARBA00022679"/>
    </source>
</evidence>
<dbReference type="Pfam" id="PF01916">
    <property type="entry name" value="DS"/>
    <property type="match status" value="1"/>
</dbReference>